<dbReference type="EMBL" id="PYAW01000006">
    <property type="protein sequence ID" value="PSL44235.1"/>
    <property type="molecule type" value="Genomic_DNA"/>
</dbReference>
<evidence type="ECO:0000313" key="1">
    <source>
        <dbReference type="EMBL" id="PSL44235.1"/>
    </source>
</evidence>
<keyword evidence="2" id="KW-1185">Reference proteome</keyword>
<dbReference type="OrthoDB" id="8248741at2"/>
<organism evidence="1 2">
    <name type="scientific">Chitinophaga niastensis</name>
    <dbReference type="NCBI Taxonomy" id="536980"/>
    <lineage>
        <taxon>Bacteria</taxon>
        <taxon>Pseudomonadati</taxon>
        <taxon>Bacteroidota</taxon>
        <taxon>Chitinophagia</taxon>
        <taxon>Chitinophagales</taxon>
        <taxon>Chitinophagaceae</taxon>
        <taxon>Chitinophaga</taxon>
    </lineage>
</organism>
<accession>A0A2P8HDC6</accession>
<evidence type="ECO:0000313" key="2">
    <source>
        <dbReference type="Proteomes" id="UP000240971"/>
    </source>
</evidence>
<reference evidence="1 2" key="1">
    <citation type="submission" date="2018-03" db="EMBL/GenBank/DDBJ databases">
        <title>Genomic Encyclopedia of Archaeal and Bacterial Type Strains, Phase II (KMG-II): from individual species to whole genera.</title>
        <authorList>
            <person name="Goeker M."/>
        </authorList>
    </citation>
    <scope>NUCLEOTIDE SEQUENCE [LARGE SCALE GENOMIC DNA]</scope>
    <source>
        <strain evidence="1 2">DSM 24859</strain>
    </source>
</reference>
<comment type="caution">
    <text evidence="1">The sequence shown here is derived from an EMBL/GenBank/DDBJ whole genome shotgun (WGS) entry which is preliminary data.</text>
</comment>
<dbReference type="Proteomes" id="UP000240971">
    <property type="component" value="Unassembled WGS sequence"/>
</dbReference>
<gene>
    <name evidence="1" type="ORF">CLV51_106101</name>
</gene>
<proteinExistence type="predicted"/>
<dbReference type="RefSeq" id="WP_106530524.1">
    <property type="nucleotide sequence ID" value="NZ_PYAW01000006.1"/>
</dbReference>
<name>A0A2P8HDC6_CHINA</name>
<evidence type="ECO:0008006" key="3">
    <source>
        <dbReference type="Google" id="ProtNLM"/>
    </source>
</evidence>
<protein>
    <recommendedName>
        <fullName evidence="3">LysM domain-containing protein</fullName>
    </recommendedName>
</protein>
<sequence length="2861" mass="311542">MDLQQLASNLQQQIQSNGTLTLTPKLIPSNRFPFLLQMLSLQNMVFTLTPADITVKDNILSVSGKVKLYTQDNDGVLQLINTRGDILETVLDSILNNLSIPQLSQMGLLPLNRLADPNIFPTIAFPGIQLNASSVTFAMTLSVLSSNIDFPIIPGAGGLSLKNFGFAVLTYVNPVNDQRTPNLTVTGVFRIGKTDLSISLAVPINNNMPANQWSLTFSTKQTLQGGIYDILGLFPGMNVLGSMPQEVAVLSNFGITQLSILFNPAIQKIYDVTVIISNPQPWQVASGLVIEELRITMQFNRVPVKPTFTLDIDGIFNMKMSSATAKLEVNAHLPFGEDEWLLAFSAEVEINKYNEFFTALPGLSGTQAPALPVDITFDSFNLNTLEITYNATSRQISRINFDISTQVDIKFFNVLDIVDPAMALDIENPFSSADRTISGFISTQLNIVDIPLELRAEKADPSAGWTFKGAMLPGSSINIMKLVKTFLSSLGITNLPTWVDQASLNIEGVNVTVYTPAPGATDQKNKYSVGGTVKWQLNYQSFVLPKLTATLQMDYVNGNASGMITVEALLLGMSFKVGYKFGTSDTQVYLEWEGIVAQYQHDNVKNTDTITVVFGKMSLGEIITHLIASFEPGFTLPAPWNVLNSINLNGLSFVYVRNINDPSLSSLKVVYNSNVDLGFLQLSAITLTKDNTGVYLGFEGKFLGLTISSINPETAPLAGKGSDVRNMPGVPGMGSQFFDLRFLGMGQHVAFTNPGNISDIPGAIDTMKKSFSDTNGQPNSVPIKPDKQGSLYFDQNSHWLFGADFTVAKFYKMALIFNDPELYGLMISIDPTAAYFANLYFEILYKKINDNIGMYQIDLQLPDVFRHLEFGEVSITLPSIGIRIYTNGNFYLDFGFPASITDFSRSFTVQVFPFTGSGGFYFGWLSGATATNIPQTTCGIFNPVIAFGLGLQLGVGKTIDEGILKAGLYLTAVGIFQGVIAIFHATPGLSGAKDDNYYKLQGTFGLVGHIYGEVNFAIISARVDILAYVYVSITIESYMEIPISFVAGVSVSLRITINLGLFKIHVNLSFSATIRARFVIGSNRPQDAGWNGCLTGGNFPAYHRLAADLAVTLNWQPVSPDTGTNYLLDLYVIPQLTVSGEGATPGPQYNMIFYIDTASANIANTVNGLTALSTGVLYWCLSALVSNGRSSVPLSWLQTQQISTDQLQVLLCYFNTRPDNVAPFNYSNTAGHDVISLLKTFFSVQITATDPATRQELQAAIFPALPPLLMQTDYNGAKGAQLNFATQSMTGNNGYISAVSGILRMLSMDAENKLTADYYGNACTQVTDPDYQQQQDLSMPTFIFTDFIALVAKTFLQHALDYMQANKKTSLDAESLVNAVVTAANVTQTGSMSSRFLLYGLRLPAPPNAATGAITPLYQLTGQQFPLPAALKTGDTFSMNITKDAAATWISFNPGNAASLNITINNNEITRINDMRSVVLSPTLESGSPAAMVNYRDTPQAFTLNSPALWQYPGDYFAGVSGNPVLWLLPQNLTAIFALHAGTSIPFSLQTIKPSGDGSEKGSISHLAWATTMPVTIQQITAGSAPDTPLAGNMYNLTGADDSGVVLLQQLIIYLNTTRKDDDSFIAQIQLLYEPDPTTDSAGGNISAANGALQLAIVQANLSTETNPVGAFSYLKDSVTNTYNTLNKPGIFLQLLWENSIVRSGGFYLYYRSSDGDGIPPYLFNKDGVARLTLVVTYTDLLIQPFVNSVVTGDPVDTSTTSVYAQADSITTRVATIPVGTVGYTVVRNNPGEYNPSQQPPTTADNQIYLQNQFNLLGTTLPGVAAYQNLLPAGPADTLDEDQVNKLRAGETPDLKTDYWNYAAVIPYYKYVQPSGTDPDYPNPYGGIGATVQMQLNWQDMFGNIPMNNVQPLTLSMASLYTDPLIAVSQWPAVSSYYQFARKAGKPEIQLSFCFDKTKYTGSKSQNNAAIDLETYMRLYYQLVVCTDVNMSFRSSIDGTAALPEGSGRSIDIAALNTGFLTPVISYLKSIVAATAADNNSILYTISSPVDTATIASYADILPLTLTATVQRTSHIDPAFANTAGITSAQTTVPPQSKGTPCGNGNNDSLSLTPFAQQFEAAFKDQPTAGITLKLATGTPKESEDKIPSLWMIRLDSNGKSGINFNFSNAAVYFFAPVPLANNLLSFSSNNYPYASGQPYPAGSAVTQHFSSIDLDNWGLQFLTAVDNFLSPAYAVPAFLLDNGVSLASLLAEKENIANAIEGTIDYIIDPGSAPQSNIGNAQDKWKQVILQLLSNAYRYTTAVQTPATISSGWTGSNNQPPEAPYVPALYGSMKGIDPSLPPGTPPNTSYSLSNAKVPLGNGQSWLTYMFESKDLPASRSFSFTDMRYAVSHLEYQLQPVDGIEGYMASSWLTFIIPLDNSLGQIGNITIPVPLRAYPTPPSILSQGLQYPVNNSTGSITIADTRAWNYRYVYQNQSAAQDTIHTQVQFNIPASSNTFLSRNLDEPPTLDQALSQFMSVYPAMLDDFNMHLLTLTADDVTNNTTNAQAAKNAIAAFIKVVTVVATAWSTWNQIHPRTKKLVSHGPLSLALSPYTLSYTITENEEPTTTYLSITVTTDSGNSVPMVPLVNISNYTAEPVTGQSNTWTYKDAKGKYLLYADRNNDPDREVVMQQLDILHEQNSWSGASIIRNEYLIQNNNGTWQPTNQRFIYQTPWVRFFDKLVPLLNCNRAVDIATINSNVFPAPQQRTLQENMTQLFIALTSEVTLTDILIKLHVSYQYTKPGTSFIINLPVLLLASTKVSIADKGLAVAIMIADAMKKWKDTHMPETNKAQYNLDMTVFSDDSTRPVLQVQLYLLISGL</sequence>